<accession>A0ABN1W2F8</accession>
<sequence length="58" mass="5988">MDAVDAADEMHAGGTVAYRVTLDGEFVGWVGDGRPFPPGPVIALSWPRTSSAEVEAAG</sequence>
<dbReference type="RefSeq" id="WP_253863773.1">
    <property type="nucleotide sequence ID" value="NZ_BAAALN010000005.1"/>
</dbReference>
<protein>
    <submittedName>
        <fullName evidence="1">Uncharacterized protein</fullName>
    </submittedName>
</protein>
<name>A0ABN1W2F8_9PSEU</name>
<keyword evidence="2" id="KW-1185">Reference proteome</keyword>
<evidence type="ECO:0000313" key="2">
    <source>
        <dbReference type="Proteomes" id="UP001500653"/>
    </source>
</evidence>
<dbReference type="EMBL" id="BAAALN010000005">
    <property type="protein sequence ID" value="GAA1232380.1"/>
    <property type="molecule type" value="Genomic_DNA"/>
</dbReference>
<evidence type="ECO:0000313" key="1">
    <source>
        <dbReference type="EMBL" id="GAA1232380.1"/>
    </source>
</evidence>
<reference evidence="1 2" key="1">
    <citation type="journal article" date="2019" name="Int. J. Syst. Evol. Microbiol.">
        <title>The Global Catalogue of Microorganisms (GCM) 10K type strain sequencing project: providing services to taxonomists for standard genome sequencing and annotation.</title>
        <authorList>
            <consortium name="The Broad Institute Genomics Platform"/>
            <consortium name="The Broad Institute Genome Sequencing Center for Infectious Disease"/>
            <person name="Wu L."/>
            <person name="Ma J."/>
        </authorList>
    </citation>
    <scope>NUCLEOTIDE SEQUENCE [LARGE SCALE GENOMIC DNA]</scope>
    <source>
        <strain evidence="1 2">JCM 13023</strain>
    </source>
</reference>
<comment type="caution">
    <text evidence="1">The sequence shown here is derived from an EMBL/GenBank/DDBJ whole genome shotgun (WGS) entry which is preliminary data.</text>
</comment>
<organism evidence="1 2">
    <name type="scientific">Prauserella halophila</name>
    <dbReference type="NCBI Taxonomy" id="185641"/>
    <lineage>
        <taxon>Bacteria</taxon>
        <taxon>Bacillati</taxon>
        <taxon>Actinomycetota</taxon>
        <taxon>Actinomycetes</taxon>
        <taxon>Pseudonocardiales</taxon>
        <taxon>Pseudonocardiaceae</taxon>
        <taxon>Prauserella</taxon>
    </lineage>
</organism>
<proteinExistence type="predicted"/>
<gene>
    <name evidence="1" type="ORF">GCM10009676_14470</name>
</gene>
<dbReference type="Proteomes" id="UP001500653">
    <property type="component" value="Unassembled WGS sequence"/>
</dbReference>